<feature type="region of interest" description="Disordered" evidence="1">
    <location>
        <begin position="1"/>
        <end position="201"/>
    </location>
</feature>
<feature type="compositionally biased region" description="Polar residues" evidence="1">
    <location>
        <begin position="84"/>
        <end position="94"/>
    </location>
</feature>
<evidence type="ECO:0000313" key="3">
    <source>
        <dbReference type="Proteomes" id="UP000036458"/>
    </source>
</evidence>
<evidence type="ECO:0000256" key="1">
    <source>
        <dbReference type="SAM" id="MobiDB-lite"/>
    </source>
</evidence>
<feature type="compositionally biased region" description="Polar residues" evidence="1">
    <location>
        <begin position="103"/>
        <end position="113"/>
    </location>
</feature>
<reference evidence="2 3" key="1">
    <citation type="submission" date="2015-01" db="EMBL/GenBank/DDBJ databases">
        <title>Rufibacter sp./DG31D/ whole genome sequencing.</title>
        <authorList>
            <person name="Kim M.K."/>
            <person name="Srinivasan S."/>
            <person name="Lee J.-J."/>
        </authorList>
    </citation>
    <scope>NUCLEOTIDE SEQUENCE [LARGE SCALE GENOMIC DNA]</scope>
    <source>
        <strain evidence="2 3">DG31D</strain>
    </source>
</reference>
<feature type="compositionally biased region" description="Polar residues" evidence="1">
    <location>
        <begin position="33"/>
        <end position="42"/>
    </location>
</feature>
<dbReference type="AlphaFoldDB" id="A0A0H4VSB4"/>
<dbReference type="EMBL" id="CP010777">
    <property type="protein sequence ID" value="AKQ46664.1"/>
    <property type="molecule type" value="Genomic_DNA"/>
</dbReference>
<dbReference type="KEGG" id="ruf:TH63_15200"/>
<feature type="compositionally biased region" description="Basic and acidic residues" evidence="1">
    <location>
        <begin position="259"/>
        <end position="303"/>
    </location>
</feature>
<gene>
    <name evidence="2" type="ORF">TH63_15200</name>
</gene>
<feature type="region of interest" description="Disordered" evidence="1">
    <location>
        <begin position="258"/>
        <end position="323"/>
    </location>
</feature>
<sequence length="323" mass="37962">MQDKPRNTFSPDQEGDAGNHQKGRELYNRDQQRNPQNASLQRGQDARWDEGNQFHTGYSHQTRSHFPEDSHQRTSNADRGGIHQQPQHYGSPQHRNYGDTRNHGTPSFQQRGHSSIERSNTHFSPYGDAHLTNKPIQDSYGQGHDNIHFEGRLSEQRRRDDSNENYYHGAYIDSRGDHREPPLPENNPYNDYPGSRSRYKDDDYRYGSGHHTWYQEQRYTADNGRVMDRDKGSIIDDMGEGLREAWHDVSHGVSNLWHRNVEPEHRRPEQHRGEHQRPTGDRHKYEYRAPQDRGLERGPRWSDETDNADDSFFYGSGNPPRYY</sequence>
<dbReference type="OrthoDB" id="892383at2"/>
<proteinExistence type="predicted"/>
<organism evidence="2 3">
    <name type="scientific">Rufibacter radiotolerans</name>
    <dbReference type="NCBI Taxonomy" id="1379910"/>
    <lineage>
        <taxon>Bacteria</taxon>
        <taxon>Pseudomonadati</taxon>
        <taxon>Bacteroidota</taxon>
        <taxon>Cytophagia</taxon>
        <taxon>Cytophagales</taxon>
        <taxon>Hymenobacteraceae</taxon>
        <taxon>Rufibacter</taxon>
    </lineage>
</organism>
<keyword evidence="3" id="KW-1185">Reference proteome</keyword>
<name>A0A0H4VSB4_9BACT</name>
<evidence type="ECO:0000313" key="2">
    <source>
        <dbReference type="EMBL" id="AKQ46664.1"/>
    </source>
</evidence>
<protein>
    <submittedName>
        <fullName evidence="2">Uncharacterized protein</fullName>
    </submittedName>
</protein>
<dbReference type="PATRIC" id="fig|1379910.4.peg.3317"/>
<dbReference type="Proteomes" id="UP000036458">
    <property type="component" value="Chromosome"/>
</dbReference>
<feature type="compositionally biased region" description="Basic and acidic residues" evidence="1">
    <location>
        <begin position="17"/>
        <end position="32"/>
    </location>
</feature>
<dbReference type="RefSeq" id="WP_048921690.1">
    <property type="nucleotide sequence ID" value="NZ_CP010777.1"/>
</dbReference>
<accession>A0A0H4VSB4</accession>
<feature type="compositionally biased region" description="Basic and acidic residues" evidence="1">
    <location>
        <begin position="145"/>
        <end position="162"/>
    </location>
</feature>